<dbReference type="InterPro" id="IPR008979">
    <property type="entry name" value="Galactose-bd-like_sf"/>
</dbReference>
<gene>
    <name evidence="11" type="ORF">JIN84_15225</name>
</gene>
<dbReference type="InterPro" id="IPR051850">
    <property type="entry name" value="Polysacch_Lyase_4"/>
</dbReference>
<feature type="chain" id="PRO_5036791986" description="rhamnogalacturonan endolyase" evidence="8">
    <location>
        <begin position="21"/>
        <end position="653"/>
    </location>
</feature>
<dbReference type="InterPro" id="IPR029411">
    <property type="entry name" value="RG-lyase_III"/>
</dbReference>
<keyword evidence="7" id="KW-0456">Lyase</keyword>
<dbReference type="RefSeq" id="WP_200351898.1">
    <property type="nucleotide sequence ID" value="NZ_JAENIK010000011.1"/>
</dbReference>
<dbReference type="Gene3D" id="2.70.98.10">
    <property type="match status" value="1"/>
</dbReference>
<dbReference type="CDD" id="cd10317">
    <property type="entry name" value="RGL4_C"/>
    <property type="match status" value="1"/>
</dbReference>
<dbReference type="Proteomes" id="UP000600139">
    <property type="component" value="Unassembled WGS sequence"/>
</dbReference>
<dbReference type="EC" id="4.2.2.23" evidence="4"/>
<evidence type="ECO:0000259" key="10">
    <source>
        <dbReference type="Pfam" id="PF14686"/>
    </source>
</evidence>
<evidence type="ECO:0000256" key="5">
    <source>
        <dbReference type="ARBA" id="ARBA00022525"/>
    </source>
</evidence>
<evidence type="ECO:0000256" key="4">
    <source>
        <dbReference type="ARBA" id="ARBA00012437"/>
    </source>
</evidence>
<keyword evidence="5" id="KW-0964">Secreted</keyword>
<evidence type="ECO:0000313" key="11">
    <source>
        <dbReference type="EMBL" id="MBK1816975.1"/>
    </source>
</evidence>
<dbReference type="GO" id="GO:0005576">
    <property type="term" value="C:extracellular region"/>
    <property type="evidence" value="ECO:0007669"/>
    <property type="project" value="UniProtKB-SubCell"/>
</dbReference>
<evidence type="ECO:0000256" key="3">
    <source>
        <dbReference type="ARBA" id="ARBA00010418"/>
    </source>
</evidence>
<feature type="signal peptide" evidence="8">
    <location>
        <begin position="1"/>
        <end position="20"/>
    </location>
</feature>
<protein>
    <recommendedName>
        <fullName evidence="4">rhamnogalacturonan endolyase</fullName>
        <ecNumber evidence="4">4.2.2.23</ecNumber>
    </recommendedName>
</protein>
<dbReference type="AlphaFoldDB" id="A0A934R7P4"/>
<keyword evidence="6 8" id="KW-0732">Signal</keyword>
<sequence>MRLLFCFLSVLILTAIPVAAGDVTVTQEGGSFRMSNGALTATIEKRSGRVTAVRLGDAELLGKGTGYWSMAASSGRSRVGGFGVSKSQFVSIDPATNGGERAEVVCEFHGTGADQAYPGKVQIRYSIGRQSTTFYATALLEHGGEDAPFRIGEGRFVIKLDGGVFDQLTIDKDRNWIMPTGADWDAGSPLNLKEARRMTTGRHAGWAEHKYSYSAILEKVPAYGWVGSRRGFGVWMINPSMEYIAGGPTKMELTGHLDVGNGGLPTLLNMWHGSHYGGTVLSLARGEKWSKVIGPFAIHFNKGADPAGLWAAALAEAKVERAAWPYSWVKMTEYPAASGRGGVSGKIRIQEKDGTSPSADSMWVGLTEPEYAAGREGWGREMIGWQRDGKYYQYWVRAQPDGSFSLTGIRPGNYVLHAFADGVMGEFLRKDVEVKSGLVREAGELVWSPERAGPTLWQIGIPDRSAAEFRNGDRYWYWGNYLKYRTDFPNGVDYTVGRSDWRKDWHICQPLELSEDCRVLGDSTWKVRFSLEKVPADGTRLRISFCGSRQGSELGLSLNGSGIGSTGPLPENGTMHRDSSRGYWFERGFDIPAARLREGENVLELRLSGSQWHQGVLYDCLRMEAVSPQEAGAEVDAGRRGRRGIFTFMGGIQ</sequence>
<dbReference type="GO" id="GO:0030246">
    <property type="term" value="F:carbohydrate binding"/>
    <property type="evidence" value="ECO:0007669"/>
    <property type="project" value="InterPro"/>
</dbReference>
<dbReference type="InterPro" id="IPR010325">
    <property type="entry name" value="Rhamnogal_lyase"/>
</dbReference>
<evidence type="ECO:0000256" key="7">
    <source>
        <dbReference type="ARBA" id="ARBA00023239"/>
    </source>
</evidence>
<dbReference type="Pfam" id="PF14686">
    <property type="entry name" value="fn3_3"/>
    <property type="match status" value="1"/>
</dbReference>
<evidence type="ECO:0000256" key="2">
    <source>
        <dbReference type="ARBA" id="ARBA00004613"/>
    </source>
</evidence>
<feature type="domain" description="Rhamnogalacturonan lyase" evidence="10">
    <location>
        <begin position="382"/>
        <end position="437"/>
    </location>
</feature>
<dbReference type="SUPFAM" id="SSF49452">
    <property type="entry name" value="Starch-binding domain-like"/>
    <property type="match status" value="1"/>
</dbReference>
<evidence type="ECO:0000259" key="9">
    <source>
        <dbReference type="Pfam" id="PF14683"/>
    </source>
</evidence>
<evidence type="ECO:0000313" key="12">
    <source>
        <dbReference type="Proteomes" id="UP000600139"/>
    </source>
</evidence>
<evidence type="ECO:0000256" key="1">
    <source>
        <dbReference type="ARBA" id="ARBA00001324"/>
    </source>
</evidence>
<evidence type="ECO:0000256" key="8">
    <source>
        <dbReference type="SAM" id="SignalP"/>
    </source>
</evidence>
<proteinExistence type="inferred from homology"/>
<comment type="subcellular location">
    <subcellularLocation>
        <location evidence="2">Secreted</location>
    </subcellularLocation>
</comment>
<feature type="domain" description="Rhamnogalacturonan lyase" evidence="9">
    <location>
        <begin position="455"/>
        <end position="623"/>
    </location>
</feature>
<dbReference type="PANTHER" id="PTHR32018:SF1">
    <property type="entry name" value="RHAMNOGALACTURONAN ENDOLYASE"/>
    <property type="match status" value="1"/>
</dbReference>
<keyword evidence="12" id="KW-1185">Reference proteome</keyword>
<name>A0A934R7P4_9BACT</name>
<dbReference type="Pfam" id="PF06045">
    <property type="entry name" value="Rhamnogal_lyase"/>
    <property type="match status" value="1"/>
</dbReference>
<organism evidence="11 12">
    <name type="scientific">Luteolibacter yonseiensis</name>
    <dbReference type="NCBI Taxonomy" id="1144680"/>
    <lineage>
        <taxon>Bacteria</taxon>
        <taxon>Pseudomonadati</taxon>
        <taxon>Verrucomicrobiota</taxon>
        <taxon>Verrucomicrobiia</taxon>
        <taxon>Verrucomicrobiales</taxon>
        <taxon>Verrucomicrobiaceae</taxon>
        <taxon>Luteolibacter</taxon>
    </lineage>
</organism>
<dbReference type="EMBL" id="JAENIK010000011">
    <property type="protein sequence ID" value="MBK1816975.1"/>
    <property type="molecule type" value="Genomic_DNA"/>
</dbReference>
<comment type="catalytic activity">
    <reaction evidence="1">
        <text>Endotype eliminative cleavage of L-alpha-rhamnopyranosyl-(1-&gt;4)-alpha-D-galactopyranosyluronic acid bonds of rhamnogalacturonan I domains in ramified hairy regions of pectin leaving L-rhamnopyranose at the reducing end and 4-deoxy-4,5-unsaturated D-galactopyranosyluronic acid at the non-reducing end.</text>
        <dbReference type="EC" id="4.2.2.23"/>
    </reaction>
</comment>
<dbReference type="Pfam" id="PF14683">
    <property type="entry name" value="CBM-like"/>
    <property type="match status" value="1"/>
</dbReference>
<reference evidence="11" key="1">
    <citation type="submission" date="2021-01" db="EMBL/GenBank/DDBJ databases">
        <title>Modified the classification status of verrucomicrobia.</title>
        <authorList>
            <person name="Feng X."/>
        </authorList>
    </citation>
    <scope>NUCLEOTIDE SEQUENCE</scope>
    <source>
        <strain evidence="11">JCM 18052</strain>
    </source>
</reference>
<accession>A0A934R7P4</accession>
<comment type="caution">
    <text evidence="11">The sequence shown here is derived from an EMBL/GenBank/DDBJ whole genome shotgun (WGS) entry which is preliminary data.</text>
</comment>
<dbReference type="SUPFAM" id="SSF49785">
    <property type="entry name" value="Galactose-binding domain-like"/>
    <property type="match status" value="1"/>
</dbReference>
<dbReference type="PANTHER" id="PTHR32018">
    <property type="entry name" value="RHAMNOGALACTURONATE LYASE FAMILY PROTEIN"/>
    <property type="match status" value="1"/>
</dbReference>
<dbReference type="InterPro" id="IPR011013">
    <property type="entry name" value="Gal_mutarotase_sf_dom"/>
</dbReference>
<dbReference type="Gene3D" id="2.60.40.1120">
    <property type="entry name" value="Carboxypeptidase-like, regulatory domain"/>
    <property type="match status" value="1"/>
</dbReference>
<dbReference type="Gene3D" id="2.60.120.260">
    <property type="entry name" value="Galactose-binding domain-like"/>
    <property type="match status" value="1"/>
</dbReference>
<dbReference type="InterPro" id="IPR013784">
    <property type="entry name" value="Carb-bd-like_fold"/>
</dbReference>
<dbReference type="GO" id="GO:0005975">
    <property type="term" value="P:carbohydrate metabolic process"/>
    <property type="evidence" value="ECO:0007669"/>
    <property type="project" value="InterPro"/>
</dbReference>
<dbReference type="SUPFAM" id="SSF74650">
    <property type="entry name" value="Galactose mutarotase-like"/>
    <property type="match status" value="1"/>
</dbReference>
<dbReference type="InterPro" id="IPR014718">
    <property type="entry name" value="GH-type_carb-bd"/>
</dbReference>
<comment type="similarity">
    <text evidence="3">Belongs to the polysaccharide lyase 4 family.</text>
</comment>
<dbReference type="GO" id="GO:0102210">
    <property type="term" value="F:rhamnogalacturonan endolyase activity"/>
    <property type="evidence" value="ECO:0007669"/>
    <property type="project" value="UniProtKB-EC"/>
</dbReference>
<dbReference type="CDD" id="cd10316">
    <property type="entry name" value="RGL4_M"/>
    <property type="match status" value="1"/>
</dbReference>
<dbReference type="InterPro" id="IPR029413">
    <property type="entry name" value="RG-lyase_II"/>
</dbReference>
<evidence type="ECO:0000256" key="6">
    <source>
        <dbReference type="ARBA" id="ARBA00022729"/>
    </source>
</evidence>